<evidence type="ECO:0000313" key="2">
    <source>
        <dbReference type="Proteomes" id="UP000032680"/>
    </source>
</evidence>
<dbReference type="Pfam" id="PF07370">
    <property type="entry name" value="DUF1489"/>
    <property type="match status" value="1"/>
</dbReference>
<reference evidence="1 2" key="1">
    <citation type="submission" date="2012-11" db="EMBL/GenBank/DDBJ databases">
        <title>Whole genome sequence of Acidisphaera rubrifaciens HS-AP3.</title>
        <authorList>
            <person name="Azuma Y."/>
            <person name="Higashiura N."/>
            <person name="Hirakawa H."/>
            <person name="Matsushita K."/>
        </authorList>
    </citation>
    <scope>NUCLEOTIDE SEQUENCE [LARGE SCALE GENOMIC DNA]</scope>
    <source>
        <strain evidence="1 2">HS-AP3</strain>
    </source>
</reference>
<dbReference type="Proteomes" id="UP000032680">
    <property type="component" value="Unassembled WGS sequence"/>
</dbReference>
<dbReference type="OrthoDB" id="9798292at2"/>
<accession>A0A0D6P6Z1</accession>
<protein>
    <recommendedName>
        <fullName evidence="3">Lysophospholipase</fullName>
    </recommendedName>
</protein>
<dbReference type="RefSeq" id="WP_048861519.1">
    <property type="nucleotide sequence ID" value="NZ_BANB01000320.1"/>
</dbReference>
<dbReference type="PIRSF" id="PIRSF032025">
    <property type="entry name" value="UCP032025"/>
    <property type="match status" value="1"/>
</dbReference>
<evidence type="ECO:0000313" key="1">
    <source>
        <dbReference type="EMBL" id="GAN77442.1"/>
    </source>
</evidence>
<name>A0A0D6P6Z1_9PROT</name>
<evidence type="ECO:0008006" key="3">
    <source>
        <dbReference type="Google" id="ProtNLM"/>
    </source>
</evidence>
<gene>
    <name evidence="1" type="ORF">Asru_0320_02</name>
</gene>
<dbReference type="InterPro" id="IPR008320">
    <property type="entry name" value="UCP032025"/>
</dbReference>
<dbReference type="EMBL" id="BANB01000320">
    <property type="protein sequence ID" value="GAN77442.1"/>
    <property type="molecule type" value="Genomic_DNA"/>
</dbReference>
<organism evidence="1 2">
    <name type="scientific">Acidisphaera rubrifaciens HS-AP3</name>
    <dbReference type="NCBI Taxonomy" id="1231350"/>
    <lineage>
        <taxon>Bacteria</taxon>
        <taxon>Pseudomonadati</taxon>
        <taxon>Pseudomonadota</taxon>
        <taxon>Alphaproteobacteria</taxon>
        <taxon>Acetobacterales</taxon>
        <taxon>Acetobacteraceae</taxon>
        <taxon>Acidisphaera</taxon>
    </lineage>
</organism>
<dbReference type="AlphaFoldDB" id="A0A0D6P6Z1"/>
<sequence length="141" mass="15403">MVHLMKLAVGVRDAAHLRELQAARAAAMAPLRHQTRHAPRRVDEIIGGGSIYWVIQGALSVRQRVLEIVPGQWDDGSACAALILDPGLVPVVPRLIKPFQGWRYLAAADAPADLDTARPRQRGAEALPPALRRELESLCLL</sequence>
<keyword evidence="2" id="KW-1185">Reference proteome</keyword>
<comment type="caution">
    <text evidence="1">The sequence shown here is derived from an EMBL/GenBank/DDBJ whole genome shotgun (WGS) entry which is preliminary data.</text>
</comment>
<proteinExistence type="predicted"/>